<dbReference type="GO" id="GO:0016020">
    <property type="term" value="C:membrane"/>
    <property type="evidence" value="ECO:0007669"/>
    <property type="project" value="UniProtKB-SubCell"/>
</dbReference>
<evidence type="ECO:0000313" key="6">
    <source>
        <dbReference type="EMBL" id="MBQ0961641.1"/>
    </source>
</evidence>
<dbReference type="EMBL" id="JAGQDE010000034">
    <property type="protein sequence ID" value="MBQ0961641.1"/>
    <property type="molecule type" value="Genomic_DNA"/>
</dbReference>
<feature type="transmembrane region" description="Helical" evidence="5">
    <location>
        <begin position="68"/>
        <end position="87"/>
    </location>
</feature>
<sequence>MADFHFYTDTFSRVSTVLDTYVSETAASAMASFSGVVYSMLMVYMMLWGWSTLRGMINEPITDGVTRVVRLSVIAGLALNMGIYNAYIKDFLWNSPEALAAVVAGGFADGTSNVNFLDVLFGKIYEFGAGYIEKANASAGLVPDVGLLAAGWSVWIVGVVATLYGAFLLLLSKTFLALLLAVGPLFVIGLLFEGTKRFFESWLGQVLNFVFMVMLTAGVIKMLFVIISSYLDLVFTGYGDAGGADPGFEGIFPLLALCGVSVLVLMQVPSVASALGGGVAVSTLNAAAWAYGKAGGAVSSMRPTNVRRAMLHARSDVRIARNAARAVGAAPLAVYRRVTGGTGNRLKRAA</sequence>
<keyword evidence="3 5" id="KW-1133">Transmembrane helix</keyword>
<feature type="transmembrane region" description="Helical" evidence="5">
    <location>
        <begin position="251"/>
        <end position="268"/>
    </location>
</feature>
<keyword evidence="2 5" id="KW-0812">Transmembrane</keyword>
<dbReference type="Pfam" id="PF04610">
    <property type="entry name" value="TrbL"/>
    <property type="match status" value="1"/>
</dbReference>
<accession>A0A940YPF2</accession>
<feature type="transmembrane region" description="Helical" evidence="5">
    <location>
        <begin position="206"/>
        <end position="231"/>
    </location>
</feature>
<evidence type="ECO:0000256" key="2">
    <source>
        <dbReference type="ARBA" id="ARBA00022692"/>
    </source>
</evidence>
<evidence type="ECO:0000256" key="1">
    <source>
        <dbReference type="ARBA" id="ARBA00004141"/>
    </source>
</evidence>
<feature type="transmembrane region" description="Helical" evidence="5">
    <location>
        <begin position="175"/>
        <end position="194"/>
    </location>
</feature>
<evidence type="ECO:0000256" key="5">
    <source>
        <dbReference type="SAM" id="Phobius"/>
    </source>
</evidence>
<dbReference type="AlphaFoldDB" id="A0A940YPF2"/>
<dbReference type="RefSeq" id="WP_210804327.1">
    <property type="nucleotide sequence ID" value="NZ_JAGQDE010000034.1"/>
</dbReference>
<dbReference type="GO" id="GO:0030255">
    <property type="term" value="P:protein secretion by the type IV secretion system"/>
    <property type="evidence" value="ECO:0007669"/>
    <property type="project" value="InterPro"/>
</dbReference>
<feature type="transmembrane region" description="Helical" evidence="5">
    <location>
        <begin position="26"/>
        <end position="47"/>
    </location>
</feature>
<reference evidence="6" key="1">
    <citation type="submission" date="2021-04" db="EMBL/GenBank/DDBJ databases">
        <title>The genome sequence of Ideonella sp. 4Y11.</title>
        <authorList>
            <person name="Liu Y."/>
        </authorList>
    </citation>
    <scope>NUCLEOTIDE SEQUENCE</scope>
    <source>
        <strain evidence="6">4Y11</strain>
    </source>
</reference>
<keyword evidence="7" id="KW-1185">Reference proteome</keyword>
<keyword evidence="4 5" id="KW-0472">Membrane</keyword>
<evidence type="ECO:0000256" key="3">
    <source>
        <dbReference type="ARBA" id="ARBA00022989"/>
    </source>
</evidence>
<evidence type="ECO:0000256" key="4">
    <source>
        <dbReference type="ARBA" id="ARBA00023136"/>
    </source>
</evidence>
<protein>
    <submittedName>
        <fullName evidence="6">Type IV secretion system protein</fullName>
    </submittedName>
</protein>
<comment type="subcellular location">
    <subcellularLocation>
        <location evidence="1">Membrane</location>
        <topology evidence="1">Multi-pass membrane protein</topology>
    </subcellularLocation>
</comment>
<comment type="caution">
    <text evidence="6">The sequence shown here is derived from an EMBL/GenBank/DDBJ whole genome shotgun (WGS) entry which is preliminary data.</text>
</comment>
<dbReference type="Proteomes" id="UP000678374">
    <property type="component" value="Unassembled WGS sequence"/>
</dbReference>
<dbReference type="InterPro" id="IPR007688">
    <property type="entry name" value="Conjugal_tfr_TrbL/VirB6"/>
</dbReference>
<organism evidence="6 7">
    <name type="scientific">Ideonella aquatica</name>
    <dbReference type="NCBI Taxonomy" id="2824119"/>
    <lineage>
        <taxon>Bacteria</taxon>
        <taxon>Pseudomonadati</taxon>
        <taxon>Pseudomonadota</taxon>
        <taxon>Betaproteobacteria</taxon>
        <taxon>Burkholderiales</taxon>
        <taxon>Sphaerotilaceae</taxon>
        <taxon>Ideonella</taxon>
    </lineage>
</organism>
<proteinExistence type="predicted"/>
<feature type="transmembrane region" description="Helical" evidence="5">
    <location>
        <begin position="141"/>
        <end position="169"/>
    </location>
</feature>
<name>A0A940YPF2_9BURK</name>
<gene>
    <name evidence="6" type="ORF">KAK06_22060</name>
</gene>
<evidence type="ECO:0000313" key="7">
    <source>
        <dbReference type="Proteomes" id="UP000678374"/>
    </source>
</evidence>